<dbReference type="InterPro" id="IPR057079">
    <property type="entry name" value="IcmW-like"/>
</dbReference>
<name>A0A0U5F981_XANCI</name>
<dbReference type="Pfam" id="PF23130">
    <property type="entry name" value="IcmW"/>
    <property type="match status" value="1"/>
</dbReference>
<organism evidence="1 2">
    <name type="scientific">Xanthomonas citri pv. citri</name>
    <dbReference type="NCBI Taxonomy" id="611301"/>
    <lineage>
        <taxon>Bacteria</taxon>
        <taxon>Pseudomonadati</taxon>
        <taxon>Pseudomonadota</taxon>
        <taxon>Gammaproteobacteria</taxon>
        <taxon>Lysobacterales</taxon>
        <taxon>Lysobacteraceae</taxon>
        <taxon>Xanthomonas</taxon>
    </lineage>
</organism>
<evidence type="ECO:0000313" key="1">
    <source>
        <dbReference type="EMBL" id="CEG14722.1"/>
    </source>
</evidence>
<keyword evidence="2" id="KW-1185">Reference proteome</keyword>
<evidence type="ECO:0000313" key="2">
    <source>
        <dbReference type="Proteomes" id="UP000052230"/>
    </source>
</evidence>
<dbReference type="EMBL" id="CCXZ01000025">
    <property type="protein sequence ID" value="CEG14722.1"/>
    <property type="molecule type" value="Genomic_DNA"/>
</dbReference>
<reference evidence="1 2" key="1">
    <citation type="submission" date="2014-09" db="EMBL/GenBank/DDBJ databases">
        <authorList>
            <person name="Regsiter A."/>
        </authorList>
    </citation>
    <scope>NUCLEOTIDE SEQUENCE [LARGE SCALE GENOMIC DNA]</scope>
</reference>
<accession>A0A0U5F981</accession>
<sequence>MTVGLGAMRESELEPIDLTEHAVLGHFARTTRNVQLLNFLMALDRVDRWAVDYADAEKAEDFEVQVFLQDLKQVVESSVAVLHRVPRELTDILAHLTTTRCMYLIRYISLRNPQFPEQLGVLLEGNDTTPNVITVRRRLEAFSRARLLGEIFSGARLNRIVQIMGSYSDA</sequence>
<comment type="caution">
    <text evidence="1">The sequence shown here is derived from an EMBL/GenBank/DDBJ whole genome shotgun (WGS) entry which is preliminary data.</text>
</comment>
<dbReference type="Proteomes" id="UP000052230">
    <property type="component" value="Unassembled WGS sequence"/>
</dbReference>
<dbReference type="AlphaFoldDB" id="A0A0U5F981"/>
<proteinExistence type="predicted"/>
<gene>
    <name evidence="1" type="primary">icmW</name>
    <name evidence="1" type="ORF">XAC3562_1200045</name>
</gene>
<protein>
    <submittedName>
        <fullName evidence="1">IcmW</fullName>
    </submittedName>
</protein>